<dbReference type="PANTHER" id="PTHR36150">
    <property type="entry name" value="DNA GYRASE INHIBITOR YACG"/>
    <property type="match status" value="1"/>
</dbReference>
<dbReference type="SUPFAM" id="SSF57716">
    <property type="entry name" value="Glucocorticoid receptor-like (DNA-binding domain)"/>
    <property type="match status" value="1"/>
</dbReference>
<dbReference type="InterPro" id="IPR005584">
    <property type="entry name" value="DNA_gyrase_inhibitor_YacG"/>
</dbReference>
<dbReference type="HAMAP" id="MF_00649">
    <property type="entry name" value="DNA_gyrase_inhibitor_YacG"/>
    <property type="match status" value="1"/>
</dbReference>
<evidence type="ECO:0000256" key="2">
    <source>
        <dbReference type="ARBA" id="ARBA00022833"/>
    </source>
</evidence>
<dbReference type="GO" id="GO:0008270">
    <property type="term" value="F:zinc ion binding"/>
    <property type="evidence" value="ECO:0007669"/>
    <property type="project" value="UniProtKB-UniRule"/>
</dbReference>
<gene>
    <name evidence="3" type="primary">yacG</name>
    <name evidence="5" type="ORF">SAMN04515678_104183</name>
</gene>
<keyword evidence="1 3" id="KW-0479">Metal-binding</keyword>
<proteinExistence type="inferred from homology"/>
<feature type="binding site" evidence="3">
    <location>
        <position position="22"/>
    </location>
    <ligand>
        <name>Zn(2+)</name>
        <dbReference type="ChEBI" id="CHEBI:29105"/>
    </ligand>
</feature>
<evidence type="ECO:0000256" key="1">
    <source>
        <dbReference type="ARBA" id="ARBA00022723"/>
    </source>
</evidence>
<comment type="cofactor">
    <cofactor evidence="3">
        <name>Zn(2+)</name>
        <dbReference type="ChEBI" id="CHEBI:29105"/>
    </cofactor>
    <text evidence="3">Binds 1 zinc ion.</text>
</comment>
<keyword evidence="2 3" id="KW-0862">Zinc</keyword>
<dbReference type="PANTHER" id="PTHR36150:SF1">
    <property type="entry name" value="DNA GYRASE INHIBITOR YACG"/>
    <property type="match status" value="1"/>
</dbReference>
<evidence type="ECO:0000313" key="6">
    <source>
        <dbReference type="Proteomes" id="UP000325289"/>
    </source>
</evidence>
<dbReference type="AlphaFoldDB" id="A0A1I1WAH1"/>
<evidence type="ECO:0000313" key="5">
    <source>
        <dbReference type="EMBL" id="SFD91398.1"/>
    </source>
</evidence>
<feature type="region of interest" description="Disordered" evidence="4">
    <location>
        <begin position="36"/>
        <end position="65"/>
    </location>
</feature>
<sequence>MSCPICSKPTDPEVRPFCSKRCADLDLAKWLNGSYAVPSTDPEDTEEALDQAARAADATDPESRH</sequence>
<dbReference type="OrthoDB" id="9809663at2"/>
<keyword evidence="6" id="KW-1185">Reference proteome</keyword>
<dbReference type="Pfam" id="PF03884">
    <property type="entry name" value="YacG"/>
    <property type="match status" value="1"/>
</dbReference>
<evidence type="ECO:0000256" key="3">
    <source>
        <dbReference type="HAMAP-Rule" id="MF_00649"/>
    </source>
</evidence>
<comment type="subunit">
    <text evidence="3">Interacts with GyrB.</text>
</comment>
<dbReference type="InterPro" id="IPR013088">
    <property type="entry name" value="Znf_NHR/GATA"/>
</dbReference>
<dbReference type="EMBL" id="FOMS01000004">
    <property type="protein sequence ID" value="SFD91398.1"/>
    <property type="molecule type" value="Genomic_DNA"/>
</dbReference>
<accession>A0A1I1WAH1</accession>
<evidence type="ECO:0000256" key="4">
    <source>
        <dbReference type="SAM" id="MobiDB-lite"/>
    </source>
</evidence>
<organism evidence="5 6">
    <name type="scientific">Roseivivax sediminis</name>
    <dbReference type="NCBI Taxonomy" id="936889"/>
    <lineage>
        <taxon>Bacteria</taxon>
        <taxon>Pseudomonadati</taxon>
        <taxon>Pseudomonadota</taxon>
        <taxon>Alphaproteobacteria</taxon>
        <taxon>Rhodobacterales</taxon>
        <taxon>Roseobacteraceae</taxon>
        <taxon>Roseivivax</taxon>
    </lineage>
</organism>
<name>A0A1I1WAH1_9RHOB</name>
<dbReference type="GO" id="GO:0008657">
    <property type="term" value="F:DNA topoisomerase type II (double strand cut, ATP-hydrolyzing) inhibitor activity"/>
    <property type="evidence" value="ECO:0007669"/>
    <property type="project" value="UniProtKB-UniRule"/>
</dbReference>
<feature type="binding site" evidence="3">
    <location>
        <position position="6"/>
    </location>
    <ligand>
        <name>Zn(2+)</name>
        <dbReference type="ChEBI" id="CHEBI:29105"/>
    </ligand>
</feature>
<dbReference type="Proteomes" id="UP000325289">
    <property type="component" value="Unassembled WGS sequence"/>
</dbReference>
<dbReference type="Gene3D" id="3.30.50.10">
    <property type="entry name" value="Erythroid Transcription Factor GATA-1, subunit A"/>
    <property type="match status" value="1"/>
</dbReference>
<dbReference type="RefSeq" id="WP_149755424.1">
    <property type="nucleotide sequence ID" value="NZ_FOMS01000004.1"/>
</dbReference>
<comment type="function">
    <text evidence="3">Inhibits all the catalytic activities of DNA gyrase by preventing its interaction with DNA. Acts by binding directly to the C-terminal domain of GyrB, which probably disrupts DNA binding by the gyrase.</text>
</comment>
<comment type="similarity">
    <text evidence="3">Belongs to the DNA gyrase inhibitor YacG family.</text>
</comment>
<feature type="binding site" evidence="3">
    <location>
        <position position="3"/>
    </location>
    <ligand>
        <name>Zn(2+)</name>
        <dbReference type="ChEBI" id="CHEBI:29105"/>
    </ligand>
</feature>
<feature type="binding site" evidence="3">
    <location>
        <position position="18"/>
    </location>
    <ligand>
        <name>Zn(2+)</name>
        <dbReference type="ChEBI" id="CHEBI:29105"/>
    </ligand>
</feature>
<dbReference type="GO" id="GO:0006355">
    <property type="term" value="P:regulation of DNA-templated transcription"/>
    <property type="evidence" value="ECO:0007669"/>
    <property type="project" value="InterPro"/>
</dbReference>
<protein>
    <recommendedName>
        <fullName evidence="3">DNA gyrase inhibitor YacG</fullName>
    </recommendedName>
</protein>
<reference evidence="5 6" key="1">
    <citation type="submission" date="2016-10" db="EMBL/GenBank/DDBJ databases">
        <authorList>
            <person name="Varghese N."/>
            <person name="Submissions S."/>
        </authorList>
    </citation>
    <scope>NUCLEOTIDE SEQUENCE [LARGE SCALE GENOMIC DNA]</scope>
    <source>
        <strain evidence="6">YIM D21,KCTC 23444,ACCC 10710</strain>
    </source>
</reference>